<name>A0A250FCQ2_9FLAO</name>
<dbReference type="InterPro" id="IPR027417">
    <property type="entry name" value="P-loop_NTPase"/>
</dbReference>
<evidence type="ECO:0000313" key="3">
    <source>
        <dbReference type="Proteomes" id="UP000217276"/>
    </source>
</evidence>
<evidence type="ECO:0000313" key="2">
    <source>
        <dbReference type="EMBL" id="ATA81797.1"/>
    </source>
</evidence>
<dbReference type="KEGG" id="clk:CGC53_05270"/>
<dbReference type="EMBL" id="CP022384">
    <property type="protein sequence ID" value="ATA81797.1"/>
    <property type="molecule type" value="Genomic_DNA"/>
</dbReference>
<dbReference type="PANTHER" id="PTHR37512:SF1">
    <property type="entry name" value="NADR_TTD14 AAA DOMAIN-CONTAINING PROTEIN"/>
    <property type="match status" value="1"/>
</dbReference>
<dbReference type="Proteomes" id="UP000217276">
    <property type="component" value="Chromosome"/>
</dbReference>
<keyword evidence="3" id="KW-1185">Reference proteome</keyword>
<dbReference type="SUPFAM" id="SSF52540">
    <property type="entry name" value="P-loop containing nucleoside triphosphate hydrolases"/>
    <property type="match status" value="1"/>
</dbReference>
<sequence>METTLAQHPSPLTKVAFIGPESTGKTTLSALLAQHYHTLYVAEYMRTYLQRKWDEQRLTCTPDDVLPIAEGQIRTENELAAQAQRFLFCDTCLLELMIYSYLYYGYCDPRIEQAALSHHYDFIFLTYIDVPWVADDLRDKPNERDEVFAFFQQMLDLHHISYIILKGDLHTRQQQVVHFLDSYQKF</sequence>
<accession>A0A250FCQ2</accession>
<organism evidence="2 3">
    <name type="scientific">Capnocytophaga leadbetteri</name>
    <dbReference type="NCBI Taxonomy" id="327575"/>
    <lineage>
        <taxon>Bacteria</taxon>
        <taxon>Pseudomonadati</taxon>
        <taxon>Bacteroidota</taxon>
        <taxon>Flavobacteriia</taxon>
        <taxon>Flavobacteriales</taxon>
        <taxon>Flavobacteriaceae</taxon>
        <taxon>Capnocytophaga</taxon>
    </lineage>
</organism>
<dbReference type="PANTHER" id="PTHR37512">
    <property type="entry name" value="TRIFUNCTIONAL NAD BIOSYNTHESIS/REGULATOR PROTEIN NADR"/>
    <property type="match status" value="1"/>
</dbReference>
<dbReference type="RefSeq" id="WP_095913855.1">
    <property type="nucleotide sequence ID" value="NZ_CP022384.1"/>
</dbReference>
<reference evidence="3" key="1">
    <citation type="submission" date="2017-06" db="EMBL/GenBank/DDBJ databases">
        <title>Capnocytophaga spp. assemblies.</title>
        <authorList>
            <person name="Gulvik C.A."/>
        </authorList>
    </citation>
    <scope>NUCLEOTIDE SEQUENCE [LARGE SCALE GENOMIC DNA]</scope>
    <source>
        <strain evidence="3">H6253</strain>
    </source>
</reference>
<gene>
    <name evidence="2" type="ORF">CGC53_05270</name>
</gene>
<dbReference type="Pfam" id="PF13521">
    <property type="entry name" value="AAA_28"/>
    <property type="match status" value="1"/>
</dbReference>
<dbReference type="AlphaFoldDB" id="A0A250FCQ2"/>
<dbReference type="InterPro" id="IPR052735">
    <property type="entry name" value="NAD_biosynth-regulator"/>
</dbReference>
<dbReference type="InterPro" id="IPR038727">
    <property type="entry name" value="NadR/Ttd14_AAA_dom"/>
</dbReference>
<feature type="domain" description="NadR/Ttd14 AAA" evidence="1">
    <location>
        <begin position="14"/>
        <end position="172"/>
    </location>
</feature>
<proteinExistence type="predicted"/>
<protein>
    <submittedName>
        <fullName evidence="2">AAA family ATPase</fullName>
    </submittedName>
</protein>
<evidence type="ECO:0000259" key="1">
    <source>
        <dbReference type="Pfam" id="PF13521"/>
    </source>
</evidence>
<dbReference type="Gene3D" id="3.40.50.300">
    <property type="entry name" value="P-loop containing nucleotide triphosphate hydrolases"/>
    <property type="match status" value="1"/>
</dbReference>